<reference evidence="2 3" key="1">
    <citation type="journal article" date="2013" name="Int. J. Syst. Evol. Microbiol.">
        <title>Ilumatobacter nonamiense sp. nov. and Ilumatobacter coccineum sp. nov., isolated from seashore sand.</title>
        <authorList>
            <person name="Matsumoto A."/>
            <person name="Kasai H."/>
            <person name="Matsuo Y."/>
            <person name="Shizuri Y."/>
            <person name="Ichikawa N."/>
            <person name="Fujita N."/>
            <person name="Omura S."/>
            <person name="Takahashi Y."/>
        </authorList>
    </citation>
    <scope>NUCLEOTIDE SEQUENCE [LARGE SCALE GENOMIC DNA]</scope>
    <source>
        <strain evidence="3">NBRC 103263 / KCTC 29153 / YM16-304</strain>
    </source>
</reference>
<feature type="compositionally biased region" description="Low complexity" evidence="1">
    <location>
        <begin position="37"/>
        <end position="77"/>
    </location>
</feature>
<feature type="region of interest" description="Disordered" evidence="1">
    <location>
        <begin position="32"/>
        <end position="103"/>
    </location>
</feature>
<dbReference type="AlphaFoldDB" id="A0A6C7EBT4"/>
<gene>
    <name evidence="2" type="ORF">YM304_17940</name>
</gene>
<name>A0A6C7EBT4_ILUCY</name>
<dbReference type="KEGG" id="aym:YM304_17940"/>
<evidence type="ECO:0000313" key="3">
    <source>
        <dbReference type="Proteomes" id="UP000011863"/>
    </source>
</evidence>
<proteinExistence type="predicted"/>
<organism evidence="2 3">
    <name type="scientific">Ilumatobacter coccineus (strain NBRC 103263 / KCTC 29153 / YM16-304)</name>
    <dbReference type="NCBI Taxonomy" id="1313172"/>
    <lineage>
        <taxon>Bacteria</taxon>
        <taxon>Bacillati</taxon>
        <taxon>Actinomycetota</taxon>
        <taxon>Acidimicrobiia</taxon>
        <taxon>Acidimicrobiales</taxon>
        <taxon>Ilumatobacteraceae</taxon>
        <taxon>Ilumatobacter</taxon>
    </lineage>
</organism>
<dbReference type="Proteomes" id="UP000011863">
    <property type="component" value="Chromosome"/>
</dbReference>
<accession>A0A6C7EBT4</accession>
<sequence>MSDRVDLVRASHRWGATPLLVMSLLVGACGSDEPADSGLASGSASTPAASSDVADSTAPEPADTTPDTASDATPAPEESTSVPATTEPEPQPDPATPDGDCSFEYTIGTTQVVGEEGDVVLWSDSAERESRVLVGDPNGDGHGAQLTFTTETGIRSTGDPVTGVGPYFVRFADFLADGETSLGASVSNTGEGEITMYDAGVAVAGQATGTVGGIGNPLDFSLSFAVYDNGDDTGDADVFRCIIGVSTGGS</sequence>
<dbReference type="EMBL" id="AP012057">
    <property type="protein sequence ID" value="BAN02108.1"/>
    <property type="molecule type" value="Genomic_DNA"/>
</dbReference>
<keyword evidence="3" id="KW-1185">Reference proteome</keyword>
<dbReference type="RefSeq" id="WP_015441355.1">
    <property type="nucleotide sequence ID" value="NC_020520.1"/>
</dbReference>
<evidence type="ECO:0000313" key="2">
    <source>
        <dbReference type="EMBL" id="BAN02108.1"/>
    </source>
</evidence>
<dbReference type="PROSITE" id="PS51257">
    <property type="entry name" value="PROKAR_LIPOPROTEIN"/>
    <property type="match status" value="1"/>
</dbReference>
<evidence type="ECO:0000256" key="1">
    <source>
        <dbReference type="SAM" id="MobiDB-lite"/>
    </source>
</evidence>
<protein>
    <submittedName>
        <fullName evidence="2">Uncharacterized protein</fullName>
    </submittedName>
</protein>